<organism evidence="1">
    <name type="scientific">Phytophthora nicotianae</name>
    <name type="common">Potato buckeye rot agent</name>
    <name type="synonym">Phytophthora parasitica</name>
    <dbReference type="NCBI Taxonomy" id="4792"/>
    <lineage>
        <taxon>Eukaryota</taxon>
        <taxon>Sar</taxon>
        <taxon>Stramenopiles</taxon>
        <taxon>Oomycota</taxon>
        <taxon>Peronosporomycetes</taxon>
        <taxon>Peronosporales</taxon>
        <taxon>Peronosporaceae</taxon>
        <taxon>Phytophthora</taxon>
    </lineage>
</organism>
<proteinExistence type="predicted"/>
<protein>
    <submittedName>
        <fullName evidence="1">Uncharacterized protein</fullName>
    </submittedName>
</protein>
<accession>W2GGM4</accession>
<gene>
    <name evidence="1" type="ORF">L915_13109</name>
</gene>
<dbReference type="EMBL" id="KI687486">
    <property type="protein sequence ID" value="ETK81396.1"/>
    <property type="molecule type" value="Genomic_DNA"/>
</dbReference>
<evidence type="ECO:0000313" key="1">
    <source>
        <dbReference type="EMBL" id="ETK81396.1"/>
    </source>
</evidence>
<dbReference type="AlphaFoldDB" id="W2GGM4"/>
<sequence>SRGGNCFLNLRVVAETAVDGLTSNTSFYKPTRKRDALRNVDYFESISSFTIPSTYPKAANAMFDSMRQVHRQNPHRKLFETIDDLPNTIAVKFRTVFHCERGTVLPLALIVVMHRFVEPGRTVLVWRGLIEGEGEFAGTYLDSTGWCVLRPAGIGDVDATDVRTCIHLVPTQLRLQKQLERSESTMDITVFTESAMRSAQQDKLELARLMQEMLLDCL</sequence>
<feature type="non-terminal residue" evidence="1">
    <location>
        <position position="1"/>
    </location>
</feature>
<dbReference type="VEuPathDB" id="FungiDB:PPTG_21289"/>
<name>W2GGM4_PHYNI</name>
<reference evidence="1" key="1">
    <citation type="submission" date="2013-11" db="EMBL/GenBank/DDBJ databases">
        <title>The Genome Sequence of Phytophthora parasitica CJ02B3.</title>
        <authorList>
            <consortium name="The Broad Institute Genomics Platform"/>
            <person name="Russ C."/>
            <person name="Tyler B."/>
            <person name="Panabieres F."/>
            <person name="Shan W."/>
            <person name="Tripathy S."/>
            <person name="Grunwald N."/>
            <person name="Machado M."/>
            <person name="Johnson C.S."/>
            <person name="Arredondo F."/>
            <person name="Hong C."/>
            <person name="Coffey M."/>
            <person name="Young S.K."/>
            <person name="Zeng Q."/>
            <person name="Gargeya S."/>
            <person name="Fitzgerald M."/>
            <person name="Abouelleil A."/>
            <person name="Alvarado L."/>
            <person name="Chapman S.B."/>
            <person name="Gainer-Dewar J."/>
            <person name="Goldberg J."/>
            <person name="Griggs A."/>
            <person name="Gujja S."/>
            <person name="Hansen M."/>
            <person name="Howarth C."/>
            <person name="Imamovic A."/>
            <person name="Ireland A."/>
            <person name="Larimer J."/>
            <person name="McCowan C."/>
            <person name="Murphy C."/>
            <person name="Pearson M."/>
            <person name="Poon T.W."/>
            <person name="Priest M."/>
            <person name="Roberts A."/>
            <person name="Saif S."/>
            <person name="Shea T."/>
            <person name="Sykes S."/>
            <person name="Wortman J."/>
            <person name="Nusbaum C."/>
            <person name="Birren B."/>
        </authorList>
    </citation>
    <scope>NUCLEOTIDE SEQUENCE [LARGE SCALE GENOMIC DNA]</scope>
    <source>
        <strain evidence="1">CJ02B3</strain>
    </source>
</reference>
<dbReference type="Proteomes" id="UP000053236">
    <property type="component" value="Unassembled WGS sequence"/>
</dbReference>